<comment type="caution">
    <text evidence="2">The sequence shown here is derived from an EMBL/GenBank/DDBJ whole genome shotgun (WGS) entry which is preliminary data.</text>
</comment>
<protein>
    <recommendedName>
        <fullName evidence="1">F-box domain-containing protein</fullName>
    </recommendedName>
</protein>
<dbReference type="InterPro" id="IPR001810">
    <property type="entry name" value="F-box_dom"/>
</dbReference>
<dbReference type="EMBL" id="BPQB01000126">
    <property type="protein sequence ID" value="GJE99931.1"/>
    <property type="molecule type" value="Genomic_DNA"/>
</dbReference>
<accession>A0A9P3GSC8</accession>
<proteinExistence type="predicted"/>
<keyword evidence="3" id="KW-1185">Reference proteome</keyword>
<evidence type="ECO:0000259" key="1">
    <source>
        <dbReference type="PROSITE" id="PS50181"/>
    </source>
</evidence>
<evidence type="ECO:0000313" key="3">
    <source>
        <dbReference type="Proteomes" id="UP000703269"/>
    </source>
</evidence>
<sequence>MGLLDLPNELLLAIKAHIDPADLLTHACYHQLCERTEACYDDSAAEPGFWRALVRANGLGLHALEGDSERTWVRVGVQCAEHAWTCREGACGVARLEDNRKLMQDTAKEWSEWDFGRAVSPEESYAAWRRCIAANPLLGRLSFNSNFPVPFHAESELSRQVAKCAFIRQQNLSGWSHDDLLASHPIALRSFATFPFLTHFKTLSFDNEDFGSYRLQAENEHGITVHDYLITLSKILGKRMSCDQLDEFMDWANNMPKDREDIFPSTWGHRDVLKAASRVGSWFQLMNWTGITTGSRIREGGPYFMTWFEYKELAEDAREHLATYKFARRCTVVDDVPVP</sequence>
<dbReference type="Proteomes" id="UP000703269">
    <property type="component" value="Unassembled WGS sequence"/>
</dbReference>
<gene>
    <name evidence="2" type="ORF">PsYK624_162070</name>
</gene>
<reference evidence="2 3" key="1">
    <citation type="submission" date="2021-08" db="EMBL/GenBank/DDBJ databases">
        <title>Draft Genome Sequence of Phanerochaete sordida strain YK-624.</title>
        <authorList>
            <person name="Mori T."/>
            <person name="Dohra H."/>
            <person name="Suzuki T."/>
            <person name="Kawagishi H."/>
            <person name="Hirai H."/>
        </authorList>
    </citation>
    <scope>NUCLEOTIDE SEQUENCE [LARGE SCALE GENOMIC DNA]</scope>
    <source>
        <strain evidence="2 3">YK-624</strain>
    </source>
</reference>
<organism evidence="2 3">
    <name type="scientific">Phanerochaete sordida</name>
    <dbReference type="NCBI Taxonomy" id="48140"/>
    <lineage>
        <taxon>Eukaryota</taxon>
        <taxon>Fungi</taxon>
        <taxon>Dikarya</taxon>
        <taxon>Basidiomycota</taxon>
        <taxon>Agaricomycotina</taxon>
        <taxon>Agaricomycetes</taxon>
        <taxon>Polyporales</taxon>
        <taxon>Phanerochaetaceae</taxon>
        <taxon>Phanerochaete</taxon>
    </lineage>
</organism>
<name>A0A9P3GSC8_9APHY</name>
<dbReference type="AlphaFoldDB" id="A0A9P3GSC8"/>
<evidence type="ECO:0000313" key="2">
    <source>
        <dbReference type="EMBL" id="GJE99931.1"/>
    </source>
</evidence>
<dbReference type="OrthoDB" id="2803395at2759"/>
<dbReference type="PROSITE" id="PS50181">
    <property type="entry name" value="FBOX"/>
    <property type="match status" value="1"/>
</dbReference>
<feature type="domain" description="F-box" evidence="1">
    <location>
        <begin position="1"/>
        <end position="53"/>
    </location>
</feature>